<dbReference type="EMBL" id="CP000855">
    <property type="protein sequence ID" value="ACJ16618.1"/>
    <property type="molecule type" value="Genomic_DNA"/>
</dbReference>
<reference evidence="2 3" key="1">
    <citation type="journal article" date="2008" name="J. Bacteriol.">
        <title>The complete genome sequence of Thermococcus onnurineus NA1 reveals a mixed heterotrophic and carboxydotrophic metabolism.</title>
        <authorList>
            <person name="Lee H.S."/>
            <person name="Kang S.G."/>
            <person name="Bae S.S."/>
            <person name="Lim J.K."/>
            <person name="Cho Y."/>
            <person name="Kim Y.J."/>
            <person name="Jeon J.H."/>
            <person name="Cha S.S."/>
            <person name="Kwon K.K."/>
            <person name="Kim H.T."/>
            <person name="Park C.J."/>
            <person name="Lee H.W."/>
            <person name="Kim S.I."/>
            <person name="Chun J."/>
            <person name="Colwell R.R."/>
            <person name="Kim S.J."/>
            <person name="Lee J.H."/>
        </authorList>
    </citation>
    <scope>NUCLEOTIDE SEQUENCE [LARGE SCALE GENOMIC DNA]</scope>
    <source>
        <strain evidence="2 3">NA1</strain>
    </source>
</reference>
<dbReference type="eggNOG" id="arCOG05754">
    <property type="taxonomic scope" value="Archaea"/>
</dbReference>
<dbReference type="Proteomes" id="UP000002727">
    <property type="component" value="Chromosome"/>
</dbReference>
<protein>
    <submittedName>
        <fullName evidence="2">Uncharacterized protein</fullName>
    </submittedName>
</protein>
<dbReference type="STRING" id="523850.TON_1130"/>
<dbReference type="PATRIC" id="fig|523850.10.peg.1138"/>
<organism evidence="2 3">
    <name type="scientific">Thermococcus onnurineus (strain NA1)</name>
    <dbReference type="NCBI Taxonomy" id="523850"/>
    <lineage>
        <taxon>Archaea</taxon>
        <taxon>Methanobacteriati</taxon>
        <taxon>Methanobacteriota</taxon>
        <taxon>Thermococci</taxon>
        <taxon>Thermococcales</taxon>
        <taxon>Thermococcaceae</taxon>
        <taxon>Thermococcus</taxon>
    </lineage>
</organism>
<proteinExistence type="predicted"/>
<name>B6YX05_THEON</name>
<gene>
    <name evidence="2" type="ordered locus">TON_1130</name>
</gene>
<accession>B6YX05</accession>
<sequence length="140" mass="15742">MDGRSLSSWYNSQPFLSKGLNRGNVPHNPGGRHGRTEGDAPPILVTPFGGEVIRKLVLRALNENQRLILRSVNGRHRSLNALLEELSRKEKKPISTLKLNAKILKDLGLIDYGTRDDPKPVRLTEHGFFVLNLLEVDENE</sequence>
<keyword evidence="3" id="KW-1185">Reference proteome</keyword>
<evidence type="ECO:0000313" key="3">
    <source>
        <dbReference type="Proteomes" id="UP000002727"/>
    </source>
</evidence>
<evidence type="ECO:0000313" key="2">
    <source>
        <dbReference type="EMBL" id="ACJ16618.1"/>
    </source>
</evidence>
<evidence type="ECO:0000256" key="1">
    <source>
        <dbReference type="SAM" id="MobiDB-lite"/>
    </source>
</evidence>
<feature type="region of interest" description="Disordered" evidence="1">
    <location>
        <begin position="18"/>
        <end position="41"/>
    </location>
</feature>
<dbReference type="AlphaFoldDB" id="B6YX05"/>
<dbReference type="HOGENOM" id="CLU_152354_0_0_2"/>
<dbReference type="KEGG" id="ton:TON_1130"/>